<sequence>MPTEQDPDNLIPDAEPGDDFPVSDPVAPTFKQTEELLFALPDATDVCVSRPADAWLPDGVETEPFGDRVIFNITVGALKAAWAAQEGD</sequence>
<reference evidence="2 3" key="1">
    <citation type="submission" date="2013-07" db="EMBL/GenBank/DDBJ databases">
        <title>Completed genome of Sphingomonas sanxanigenens NX02.</title>
        <authorList>
            <person name="Ma T."/>
            <person name="Huang H."/>
            <person name="Wu M."/>
            <person name="Li X."/>
            <person name="Li G."/>
        </authorList>
    </citation>
    <scope>NUCLEOTIDE SEQUENCE [LARGE SCALE GENOMIC DNA]</scope>
    <source>
        <strain evidence="2 3">NX02</strain>
    </source>
</reference>
<dbReference type="PATRIC" id="fig|1123269.5.peg.879"/>
<gene>
    <name evidence="2" type="ORF">NX02_04515</name>
</gene>
<organism evidence="2 3">
    <name type="scientific">Sphingomonas sanxanigenens DSM 19645 = NX02</name>
    <dbReference type="NCBI Taxonomy" id="1123269"/>
    <lineage>
        <taxon>Bacteria</taxon>
        <taxon>Pseudomonadati</taxon>
        <taxon>Pseudomonadota</taxon>
        <taxon>Alphaproteobacteria</taxon>
        <taxon>Sphingomonadales</taxon>
        <taxon>Sphingomonadaceae</taxon>
        <taxon>Sphingomonas</taxon>
    </lineage>
</organism>
<keyword evidence="3" id="KW-1185">Reference proteome</keyword>
<name>W0A839_9SPHN</name>
<evidence type="ECO:0000313" key="3">
    <source>
        <dbReference type="Proteomes" id="UP000018851"/>
    </source>
</evidence>
<dbReference type="KEGG" id="ssan:NX02_04515"/>
<dbReference type="EMBL" id="CP006644">
    <property type="protein sequence ID" value="AHE52647.1"/>
    <property type="molecule type" value="Genomic_DNA"/>
</dbReference>
<evidence type="ECO:0000313" key="2">
    <source>
        <dbReference type="EMBL" id="AHE52647.1"/>
    </source>
</evidence>
<dbReference type="Proteomes" id="UP000018851">
    <property type="component" value="Chromosome"/>
</dbReference>
<dbReference type="HOGENOM" id="CLU_2467429_0_0_5"/>
<dbReference type="RefSeq" id="WP_025290948.1">
    <property type="nucleotide sequence ID" value="NZ_CP006644.1"/>
</dbReference>
<dbReference type="SMR" id="W0A839"/>
<dbReference type="AlphaFoldDB" id="W0A839"/>
<dbReference type="STRING" id="1123269.NX02_04515"/>
<accession>W0A839</accession>
<protein>
    <submittedName>
        <fullName evidence="2">Uncharacterized protein</fullName>
    </submittedName>
</protein>
<evidence type="ECO:0000256" key="1">
    <source>
        <dbReference type="SAM" id="MobiDB-lite"/>
    </source>
</evidence>
<proteinExistence type="predicted"/>
<feature type="region of interest" description="Disordered" evidence="1">
    <location>
        <begin position="1"/>
        <end position="24"/>
    </location>
</feature>